<feature type="region of interest" description="Disordered" evidence="3">
    <location>
        <begin position="118"/>
        <end position="137"/>
    </location>
</feature>
<dbReference type="OrthoDB" id="3294096at2"/>
<dbReference type="InterPro" id="IPR036513">
    <property type="entry name" value="STAS_dom_sf"/>
</dbReference>
<organism evidence="5 6">
    <name type="scientific">Streptosporangium roseum (strain ATCC 12428 / DSM 43021 / JCM 3005 / KCTC 9067 / NCIMB 10171 / NRRL 2505 / NI 9100)</name>
    <dbReference type="NCBI Taxonomy" id="479432"/>
    <lineage>
        <taxon>Bacteria</taxon>
        <taxon>Bacillati</taxon>
        <taxon>Actinomycetota</taxon>
        <taxon>Actinomycetes</taxon>
        <taxon>Streptosporangiales</taxon>
        <taxon>Streptosporangiaceae</taxon>
        <taxon>Streptosporangium</taxon>
    </lineage>
</organism>
<dbReference type="GO" id="GO:0043856">
    <property type="term" value="F:anti-sigma factor antagonist activity"/>
    <property type="evidence" value="ECO:0007669"/>
    <property type="project" value="InterPro"/>
</dbReference>
<gene>
    <name evidence="5" type="ordered locus">Sros_1048</name>
</gene>
<dbReference type="PANTHER" id="PTHR33495:SF2">
    <property type="entry name" value="ANTI-SIGMA FACTOR ANTAGONIST TM_1081-RELATED"/>
    <property type="match status" value="1"/>
</dbReference>
<evidence type="ECO:0000256" key="2">
    <source>
        <dbReference type="RuleBase" id="RU003749"/>
    </source>
</evidence>
<comment type="similarity">
    <text evidence="1 2">Belongs to the anti-sigma-factor antagonist family.</text>
</comment>
<feature type="region of interest" description="Disordered" evidence="3">
    <location>
        <begin position="1"/>
        <end position="20"/>
    </location>
</feature>
<accession>D2B9P2</accession>
<keyword evidence="6" id="KW-1185">Reference proteome</keyword>
<dbReference type="Gene3D" id="3.30.750.24">
    <property type="entry name" value="STAS domain"/>
    <property type="match status" value="1"/>
</dbReference>
<dbReference type="NCBIfam" id="TIGR00377">
    <property type="entry name" value="ant_ant_sig"/>
    <property type="match status" value="1"/>
</dbReference>
<dbReference type="RefSeq" id="WP_012887794.1">
    <property type="nucleotide sequence ID" value="NC_013595.1"/>
</dbReference>
<proteinExistence type="inferred from homology"/>
<evidence type="ECO:0000259" key="4">
    <source>
        <dbReference type="PROSITE" id="PS50801"/>
    </source>
</evidence>
<dbReference type="STRING" id="479432.Sros_1048"/>
<evidence type="ECO:0000256" key="3">
    <source>
        <dbReference type="SAM" id="MobiDB-lite"/>
    </source>
</evidence>
<reference evidence="5 6" key="1">
    <citation type="journal article" date="2010" name="Stand. Genomic Sci.">
        <title>Complete genome sequence of Streptosporangium roseum type strain (NI 9100).</title>
        <authorList>
            <person name="Nolan M."/>
            <person name="Sikorski J."/>
            <person name="Jando M."/>
            <person name="Lucas S."/>
            <person name="Lapidus A."/>
            <person name="Glavina Del Rio T."/>
            <person name="Chen F."/>
            <person name="Tice H."/>
            <person name="Pitluck S."/>
            <person name="Cheng J.F."/>
            <person name="Chertkov O."/>
            <person name="Sims D."/>
            <person name="Meincke L."/>
            <person name="Brettin T."/>
            <person name="Han C."/>
            <person name="Detter J.C."/>
            <person name="Bruce D."/>
            <person name="Goodwin L."/>
            <person name="Land M."/>
            <person name="Hauser L."/>
            <person name="Chang Y.J."/>
            <person name="Jeffries C.D."/>
            <person name="Ivanova N."/>
            <person name="Mavromatis K."/>
            <person name="Mikhailova N."/>
            <person name="Chen A."/>
            <person name="Palaniappan K."/>
            <person name="Chain P."/>
            <person name="Rohde M."/>
            <person name="Goker M."/>
            <person name="Bristow J."/>
            <person name="Eisen J.A."/>
            <person name="Markowitz V."/>
            <person name="Hugenholtz P."/>
            <person name="Kyrpides N.C."/>
            <person name="Klenk H.P."/>
        </authorList>
    </citation>
    <scope>NUCLEOTIDE SEQUENCE [LARGE SCALE GENOMIC DNA]</scope>
    <source>
        <strain evidence="6">ATCC 12428 / DSM 43021 / JCM 3005 / NI 9100</strain>
    </source>
</reference>
<dbReference type="CDD" id="cd07043">
    <property type="entry name" value="STAS_anti-anti-sigma_factors"/>
    <property type="match status" value="1"/>
</dbReference>
<feature type="domain" description="STAS" evidence="4">
    <location>
        <begin position="26"/>
        <end position="114"/>
    </location>
</feature>
<dbReference type="Proteomes" id="UP000002029">
    <property type="component" value="Chromosome"/>
</dbReference>
<dbReference type="Pfam" id="PF01740">
    <property type="entry name" value="STAS"/>
    <property type="match status" value="1"/>
</dbReference>
<dbReference type="HOGENOM" id="CLU_1864048_0_0_11"/>
<evidence type="ECO:0000313" key="6">
    <source>
        <dbReference type="Proteomes" id="UP000002029"/>
    </source>
</evidence>
<dbReference type="eggNOG" id="COG1366">
    <property type="taxonomic scope" value="Bacteria"/>
</dbReference>
<protein>
    <recommendedName>
        <fullName evidence="2">Anti-sigma factor antagonist</fullName>
    </recommendedName>
</protein>
<evidence type="ECO:0000256" key="1">
    <source>
        <dbReference type="ARBA" id="ARBA00009013"/>
    </source>
</evidence>
<dbReference type="KEGG" id="sro:Sros_1048"/>
<dbReference type="AlphaFoldDB" id="D2B9P2"/>
<feature type="compositionally biased region" description="Low complexity" evidence="3">
    <location>
        <begin position="1"/>
        <end position="13"/>
    </location>
</feature>
<dbReference type="PANTHER" id="PTHR33495">
    <property type="entry name" value="ANTI-SIGMA FACTOR ANTAGONIST TM_1081-RELATED-RELATED"/>
    <property type="match status" value="1"/>
</dbReference>
<dbReference type="EMBL" id="CP001814">
    <property type="protein sequence ID" value="ACZ84048.1"/>
    <property type="molecule type" value="Genomic_DNA"/>
</dbReference>
<dbReference type="SUPFAM" id="SSF52091">
    <property type="entry name" value="SpoIIaa-like"/>
    <property type="match status" value="1"/>
</dbReference>
<dbReference type="PROSITE" id="PS50801">
    <property type="entry name" value="STAS"/>
    <property type="match status" value="1"/>
</dbReference>
<dbReference type="InterPro" id="IPR003658">
    <property type="entry name" value="Anti-sigma_ant"/>
</dbReference>
<name>D2B9P2_STRRD</name>
<evidence type="ECO:0000313" key="5">
    <source>
        <dbReference type="EMBL" id="ACZ84048.1"/>
    </source>
</evidence>
<sequence length="137" mass="15009">MTVFQTKTKTTKTQTRHGAGLRPVHPATTIVPLYGEIDIFTSPALRERLLRALRLSTGPLVLDLSRVSFCDVSGLAVLVGTQRRARALGITLRLAAPRSQTVRMLRVTGLDRVLMMHGSDQGEPETYSLPAQTRTGD</sequence>
<dbReference type="InterPro" id="IPR002645">
    <property type="entry name" value="STAS_dom"/>
</dbReference>